<dbReference type="InterPro" id="IPR037401">
    <property type="entry name" value="SnoaL-like"/>
</dbReference>
<dbReference type="SUPFAM" id="SSF54427">
    <property type="entry name" value="NTF2-like"/>
    <property type="match status" value="1"/>
</dbReference>
<sequence>MPLEDRLQAALDRQEVAEFIVTNSMLGDSRKPGDWERYRRRYAERITIDYSSTLKDEVRSIDRETLMPYWKSLVDAFDVTQHRVTNVVVTLDGDTAKSRAYVVSNHRIGQDVWSCGGIYDGRPRARCGRGRRLEDHRARLLPAVRNRRSRRVRARPRQCPALAAQVRRLR</sequence>
<evidence type="ECO:0000313" key="2">
    <source>
        <dbReference type="EMBL" id="EIT70749.1"/>
    </source>
</evidence>
<name>I7ZFR0_9GAMM</name>
<dbReference type="STRING" id="1172194.WQQ_08860"/>
<dbReference type="Proteomes" id="UP000003704">
    <property type="component" value="Unassembled WGS sequence"/>
</dbReference>
<feature type="domain" description="SnoaL-like" evidence="1">
    <location>
        <begin position="9"/>
        <end position="120"/>
    </location>
</feature>
<dbReference type="AlphaFoldDB" id="I7ZFR0"/>
<dbReference type="Pfam" id="PF13577">
    <property type="entry name" value="SnoaL_4"/>
    <property type="match status" value="1"/>
</dbReference>
<gene>
    <name evidence="2" type="ORF">WQQ_08860</name>
</gene>
<protein>
    <recommendedName>
        <fullName evidence="1">SnoaL-like domain-containing protein</fullName>
    </recommendedName>
</protein>
<organism evidence="2 3">
    <name type="scientific">Hydrocarboniphaga effusa AP103</name>
    <dbReference type="NCBI Taxonomy" id="1172194"/>
    <lineage>
        <taxon>Bacteria</taxon>
        <taxon>Pseudomonadati</taxon>
        <taxon>Pseudomonadota</taxon>
        <taxon>Gammaproteobacteria</taxon>
        <taxon>Nevskiales</taxon>
        <taxon>Nevskiaceae</taxon>
        <taxon>Hydrocarboniphaga</taxon>
    </lineage>
</organism>
<dbReference type="OrthoDB" id="581683at2"/>
<reference evidence="2 3" key="1">
    <citation type="journal article" date="2012" name="J. Bacteriol.">
        <title>Genome Sequence of n-Alkane-Degrading Hydrocarboniphaga effusa Strain AP103T (ATCC BAA-332T).</title>
        <authorList>
            <person name="Chang H.K."/>
            <person name="Zylstra G.J."/>
            <person name="Chae J.C."/>
        </authorList>
    </citation>
    <scope>NUCLEOTIDE SEQUENCE [LARGE SCALE GENOMIC DNA]</scope>
    <source>
        <strain evidence="2 3">AP103</strain>
    </source>
</reference>
<dbReference type="Gene3D" id="3.10.450.50">
    <property type="match status" value="1"/>
</dbReference>
<dbReference type="EMBL" id="AKGD01000001">
    <property type="protein sequence ID" value="EIT70749.1"/>
    <property type="molecule type" value="Genomic_DNA"/>
</dbReference>
<comment type="caution">
    <text evidence="2">The sequence shown here is derived from an EMBL/GenBank/DDBJ whole genome shotgun (WGS) entry which is preliminary data.</text>
</comment>
<dbReference type="RefSeq" id="WP_007183842.1">
    <property type="nucleotide sequence ID" value="NZ_AKGD01000001.1"/>
</dbReference>
<proteinExistence type="predicted"/>
<dbReference type="InterPro" id="IPR032710">
    <property type="entry name" value="NTF2-like_dom_sf"/>
</dbReference>
<evidence type="ECO:0000259" key="1">
    <source>
        <dbReference type="Pfam" id="PF13577"/>
    </source>
</evidence>
<accession>I7ZFR0</accession>
<evidence type="ECO:0000313" key="3">
    <source>
        <dbReference type="Proteomes" id="UP000003704"/>
    </source>
</evidence>
<keyword evidence="3" id="KW-1185">Reference proteome</keyword>